<dbReference type="EMBL" id="UOES01000009">
    <property type="protein sequence ID" value="VAW25736.1"/>
    <property type="molecule type" value="Genomic_DNA"/>
</dbReference>
<dbReference type="Pfam" id="PF24098">
    <property type="entry name" value="DUF7380"/>
    <property type="match status" value="1"/>
</dbReference>
<gene>
    <name evidence="2" type="ORF">MNBD_BACTEROID06-1819</name>
</gene>
<reference evidence="2" key="1">
    <citation type="submission" date="2018-06" db="EMBL/GenBank/DDBJ databases">
        <authorList>
            <person name="Zhirakovskaya E."/>
        </authorList>
    </citation>
    <scope>NUCLEOTIDE SEQUENCE</scope>
</reference>
<proteinExistence type="predicted"/>
<feature type="domain" description="DUF7380" evidence="1">
    <location>
        <begin position="6"/>
        <end position="85"/>
    </location>
</feature>
<dbReference type="InterPro" id="IPR055804">
    <property type="entry name" value="DUF7380"/>
</dbReference>
<name>A0A3B0V143_9ZZZZ</name>
<organism evidence="2">
    <name type="scientific">hydrothermal vent metagenome</name>
    <dbReference type="NCBI Taxonomy" id="652676"/>
    <lineage>
        <taxon>unclassified sequences</taxon>
        <taxon>metagenomes</taxon>
        <taxon>ecological metagenomes</taxon>
    </lineage>
</organism>
<sequence length="103" mass="11784">MERYPENIDISIEDFRNSNWLAAITDANREDYSSIWQSLSSAARQAIEDKKFKEGKVLWLLADACSMMLKPSSLNEPFKPYVVRKHNGVKSFHATSSLSNKTE</sequence>
<protein>
    <recommendedName>
        <fullName evidence="1">DUF7380 domain-containing protein</fullName>
    </recommendedName>
</protein>
<evidence type="ECO:0000259" key="1">
    <source>
        <dbReference type="Pfam" id="PF24098"/>
    </source>
</evidence>
<accession>A0A3B0V143</accession>
<evidence type="ECO:0000313" key="2">
    <source>
        <dbReference type="EMBL" id="VAW25736.1"/>
    </source>
</evidence>
<dbReference type="AlphaFoldDB" id="A0A3B0V143"/>